<feature type="region of interest" description="Disordered" evidence="1">
    <location>
        <begin position="337"/>
        <end position="438"/>
    </location>
</feature>
<feature type="domain" description="RNA helicase aquarius beta-barrel" evidence="4">
    <location>
        <begin position="92"/>
        <end position="265"/>
    </location>
</feature>
<keyword evidence="7" id="KW-1185">Reference proteome</keyword>
<evidence type="ECO:0000259" key="2">
    <source>
        <dbReference type="Pfam" id="PF13086"/>
    </source>
</evidence>
<feature type="domain" description="RNA helicase aquarius insertion" evidence="5">
    <location>
        <begin position="313"/>
        <end position="389"/>
    </location>
</feature>
<evidence type="ECO:0000256" key="1">
    <source>
        <dbReference type="SAM" id="MobiDB-lite"/>
    </source>
</evidence>
<protein>
    <recommendedName>
        <fullName evidence="8">Intron-binding protein aquarius</fullName>
    </recommendedName>
</protein>
<dbReference type="InterPro" id="IPR048967">
    <property type="entry name" value="Aquarius_insert"/>
</dbReference>
<dbReference type="InterPro" id="IPR041677">
    <property type="entry name" value="DNA2/NAM7_AAA_11"/>
</dbReference>
<evidence type="ECO:0000313" key="6">
    <source>
        <dbReference type="EMBL" id="KAK9863383.1"/>
    </source>
</evidence>
<dbReference type="FunFam" id="3.40.50.300:FF:002863">
    <property type="entry name" value="Pre-mRNA-splicing factor cwf11"/>
    <property type="match status" value="1"/>
</dbReference>
<evidence type="ECO:0008006" key="8">
    <source>
        <dbReference type="Google" id="ProtNLM"/>
    </source>
</evidence>
<gene>
    <name evidence="6" type="ORF">WJX84_010246</name>
</gene>
<dbReference type="CDD" id="cd17935">
    <property type="entry name" value="EEXXQc_AQR"/>
    <property type="match status" value="1"/>
</dbReference>
<dbReference type="Pfam" id="PF13087">
    <property type="entry name" value="AAA_12"/>
    <property type="match status" value="1"/>
</dbReference>
<feature type="domain" description="DNA2/NAM7 helicase-like C-terminal" evidence="3">
    <location>
        <begin position="781"/>
        <end position="979"/>
    </location>
</feature>
<dbReference type="GO" id="GO:0071013">
    <property type="term" value="C:catalytic step 2 spliceosome"/>
    <property type="evidence" value="ECO:0007669"/>
    <property type="project" value="TreeGrafter"/>
</dbReference>
<reference evidence="6 7" key="1">
    <citation type="journal article" date="2024" name="Nat. Commun.">
        <title>Phylogenomics reveals the evolutionary origins of lichenization in chlorophyte algae.</title>
        <authorList>
            <person name="Puginier C."/>
            <person name="Libourel C."/>
            <person name="Otte J."/>
            <person name="Skaloud P."/>
            <person name="Haon M."/>
            <person name="Grisel S."/>
            <person name="Petersen M."/>
            <person name="Berrin J.G."/>
            <person name="Delaux P.M."/>
            <person name="Dal Grande F."/>
            <person name="Keller J."/>
        </authorList>
    </citation>
    <scope>NUCLEOTIDE SEQUENCE [LARGE SCALE GENOMIC DNA]</scope>
    <source>
        <strain evidence="6 7">SAG 2523</strain>
    </source>
</reference>
<dbReference type="GO" id="GO:0003729">
    <property type="term" value="F:mRNA binding"/>
    <property type="evidence" value="ECO:0007669"/>
    <property type="project" value="TreeGrafter"/>
</dbReference>
<dbReference type="CDD" id="cd18808">
    <property type="entry name" value="SF1_C_Upf1"/>
    <property type="match status" value="1"/>
</dbReference>
<organism evidence="6 7">
    <name type="scientific">Apatococcus fuscideae</name>
    <dbReference type="NCBI Taxonomy" id="2026836"/>
    <lineage>
        <taxon>Eukaryota</taxon>
        <taxon>Viridiplantae</taxon>
        <taxon>Chlorophyta</taxon>
        <taxon>core chlorophytes</taxon>
        <taxon>Trebouxiophyceae</taxon>
        <taxon>Chlorellales</taxon>
        <taxon>Chlorellaceae</taxon>
        <taxon>Apatococcus</taxon>
    </lineage>
</organism>
<dbReference type="GO" id="GO:0004386">
    <property type="term" value="F:helicase activity"/>
    <property type="evidence" value="ECO:0007669"/>
    <property type="project" value="InterPro"/>
</dbReference>
<dbReference type="Pfam" id="PF13086">
    <property type="entry name" value="AAA_11"/>
    <property type="match status" value="1"/>
</dbReference>
<sequence>MVSTYERRRFQTEIINDMPLYPTEAILWDENQVPSVHYTGETCLALPKLNLQFLDPTDYLLRNFNLFRLEATYEIREDIADVLGRVGCTRDDDDNVVFKGWARMALPLVDFAVIEVQKPNVGENRPASVTADIVINTAGLRGDVRSEWDEVKQHDVLFLMTIDPPEPGDVARLTGAGTVPSPAERHGLSCVRGCEVLEVKDEEGSLMNDFTGRVKREDWKPPAGLKRTITVALDTAQYQMDMNHLQAVGAGAEDPYAGFNLLMRRKPKENNFKAVLESIRDLMNEVAIMPDWLEKVFLGYGDPAAAMYQNLPNQLRTIDFKDTFLDAQHVRDSFPGHTVQFVDPRGQPDEAPKRPFRVTFPAAPQPHSEGQKGVKRKRGEAAEADEAAGTEAAPAAATSSKAAGSKPASAPTENGTAANGNAAAAETDEVDATAAPGAAAAADSTQLIAQSYVPQDPGPYPQDKPPENAVRFTPVQVEAIKSGVQPGLTMVVGPPGTGKTDTAVQIMHVLYHNCPGQRTLLITHSNQALNDLFEKILQRDVPARYLLRLGMGEQELATELDFSRVGRVNAMLARRLQLLAEVEKMAKQFNVAEDMAYTCESAGYFWLLHVLSRWERFQSEAQRVKTAECVKELFPFKEYFADAPEQLFHSSSFAADMEKARGCFRHLRTMFQELEECRAFELLKGQADRVNYLMTKQAKIVAMTCTHAALKRREFLQLGFKYDNLLMEESAQILEIETFIPMLLQKQEDGLARLKRVILIGDHHQLPPVVKNMAFQKHSHLDQSLFTRFVRLGMPYLQLNAQGRARPGLANLYNWRYQQLGDLPNVQQQPAYLQANAGLAFDYQFIDVPDYYLPNDPTPRGESEPIPHFYQNVGEAEYLVTWYQYMRLAGYPANKISILTTYNGQKALLRDVIENRCAGHPAFGRPHKVATVDKYQGQQNDYILLSLVRTRAVGHIRDVRRLVVAMSRSRLGLYIFGRQSLFANCYELQPTLTHLLKRPTVPALHPREHVQDAKKRPVGVSGQPLLMPSYQHMAQLVEEKRLEWEAATANAAVAGLGNAAPEEEVYAEEDDA</sequence>
<dbReference type="Pfam" id="PF21143">
    <property type="entry name" value="Aquarius_N_2nd"/>
    <property type="match status" value="1"/>
</dbReference>
<dbReference type="Gene3D" id="3.40.50.300">
    <property type="entry name" value="P-loop containing nucleotide triphosphate hydrolases"/>
    <property type="match status" value="2"/>
</dbReference>
<dbReference type="EMBL" id="JALJOV010000479">
    <property type="protein sequence ID" value="KAK9863383.1"/>
    <property type="molecule type" value="Genomic_DNA"/>
</dbReference>
<feature type="compositionally biased region" description="Low complexity" evidence="1">
    <location>
        <begin position="389"/>
        <end position="425"/>
    </location>
</feature>
<dbReference type="InterPro" id="IPR047187">
    <property type="entry name" value="SF1_C_Upf1"/>
</dbReference>
<dbReference type="Proteomes" id="UP001485043">
    <property type="component" value="Unassembled WGS sequence"/>
</dbReference>
<dbReference type="InterPro" id="IPR041679">
    <property type="entry name" value="DNA2/NAM7-like_C"/>
</dbReference>
<proteinExistence type="predicted"/>
<evidence type="ECO:0000313" key="7">
    <source>
        <dbReference type="Proteomes" id="UP001485043"/>
    </source>
</evidence>
<dbReference type="SUPFAM" id="SSF52540">
    <property type="entry name" value="P-loop containing nucleoside triphosphate hydrolases"/>
    <property type="match status" value="1"/>
</dbReference>
<dbReference type="InterPro" id="IPR048966">
    <property type="entry name" value="Aquarius_b-barrel"/>
</dbReference>
<comment type="caution">
    <text evidence="6">The sequence shown here is derived from an EMBL/GenBank/DDBJ whole genome shotgun (WGS) entry which is preliminary data.</text>
</comment>
<accession>A0AAW1T3V0</accession>
<dbReference type="PANTHER" id="PTHR10887">
    <property type="entry name" value="DNA2/NAM7 HELICASE FAMILY"/>
    <property type="match status" value="1"/>
</dbReference>
<dbReference type="PANTHER" id="PTHR10887:SF5">
    <property type="entry name" value="RNA HELICASE AQUARIUS"/>
    <property type="match status" value="1"/>
</dbReference>
<dbReference type="AlphaFoldDB" id="A0AAW1T3V0"/>
<feature type="domain" description="DNA2/NAM7 helicase helicase" evidence="2">
    <location>
        <begin position="476"/>
        <end position="772"/>
    </location>
</feature>
<evidence type="ECO:0000259" key="5">
    <source>
        <dbReference type="Pfam" id="PF21144"/>
    </source>
</evidence>
<name>A0AAW1T3V0_9CHLO</name>
<dbReference type="InterPro" id="IPR027417">
    <property type="entry name" value="P-loop_NTPase"/>
</dbReference>
<dbReference type="InterPro" id="IPR045055">
    <property type="entry name" value="DNA2/NAM7-like"/>
</dbReference>
<evidence type="ECO:0000259" key="3">
    <source>
        <dbReference type="Pfam" id="PF13087"/>
    </source>
</evidence>
<dbReference type="Pfam" id="PF21144">
    <property type="entry name" value="Aquarius_N_3rd"/>
    <property type="match status" value="1"/>
</dbReference>
<evidence type="ECO:0000259" key="4">
    <source>
        <dbReference type="Pfam" id="PF21143"/>
    </source>
</evidence>